<dbReference type="InterPro" id="IPR038750">
    <property type="entry name" value="YczE/YyaS-like"/>
</dbReference>
<keyword evidence="1" id="KW-1133">Transmembrane helix</keyword>
<dbReference type="PANTHER" id="PTHR40078">
    <property type="entry name" value="INTEGRAL MEMBRANE PROTEIN-RELATED"/>
    <property type="match status" value="1"/>
</dbReference>
<dbReference type="PANTHER" id="PTHR40078:SF1">
    <property type="entry name" value="INTEGRAL MEMBRANE PROTEIN"/>
    <property type="match status" value="1"/>
</dbReference>
<dbReference type="Proteomes" id="UP000199506">
    <property type="component" value="Unassembled WGS sequence"/>
</dbReference>
<feature type="transmembrane region" description="Helical" evidence="1">
    <location>
        <begin position="191"/>
        <end position="214"/>
    </location>
</feature>
<evidence type="ECO:0000313" key="3">
    <source>
        <dbReference type="Proteomes" id="UP000199506"/>
    </source>
</evidence>
<reference evidence="2 3" key="1">
    <citation type="submission" date="2016-10" db="EMBL/GenBank/DDBJ databases">
        <authorList>
            <person name="de Groot N.N."/>
        </authorList>
    </citation>
    <scope>NUCLEOTIDE SEQUENCE [LARGE SCALE GENOMIC DNA]</scope>
    <source>
        <strain evidence="2 3">DSM 11978</strain>
    </source>
</reference>
<feature type="transmembrane region" description="Helical" evidence="1">
    <location>
        <begin position="44"/>
        <end position="75"/>
    </location>
</feature>
<dbReference type="AlphaFoldDB" id="A0A1H7HYK7"/>
<accession>A0A1H7HYK7</accession>
<feature type="transmembrane region" description="Helical" evidence="1">
    <location>
        <begin position="164"/>
        <end position="185"/>
    </location>
</feature>
<keyword evidence="1" id="KW-0472">Membrane</keyword>
<feature type="transmembrane region" description="Helical" evidence="1">
    <location>
        <begin position="87"/>
        <end position="107"/>
    </location>
</feature>
<dbReference type="OrthoDB" id="76782at2157"/>
<feature type="transmembrane region" description="Helical" evidence="1">
    <location>
        <begin position="113"/>
        <end position="135"/>
    </location>
</feature>
<dbReference type="EMBL" id="FOAK01000003">
    <property type="protein sequence ID" value="SEK55376.1"/>
    <property type="molecule type" value="Genomic_DNA"/>
</dbReference>
<evidence type="ECO:0000256" key="1">
    <source>
        <dbReference type="SAM" id="Phobius"/>
    </source>
</evidence>
<sequence>MNFFSWGKINFKRMFRYAVGLFVMNIGIALSIKSNLGSTPVVAVPYAISLITSVDLGYCNMIFQGFLVLVELILLGRAFKPKHFLQFFVGVIFGIFTSLSMFILSFLPLANSLTFQIIFLISGIVLLAFGLFLYVPMNAVPVSVDGVTQALAILTNQSFAKTKIIFDISMISISLNVLFTFTGHINGSVGIVTIIAAVSIGATVKLINIVYAKISGNEADLKKM</sequence>
<organism evidence="2 3">
    <name type="scientific">Methanobrevibacter gottschalkii</name>
    <dbReference type="NCBI Taxonomy" id="190974"/>
    <lineage>
        <taxon>Archaea</taxon>
        <taxon>Methanobacteriati</taxon>
        <taxon>Methanobacteriota</taxon>
        <taxon>Methanomada group</taxon>
        <taxon>Methanobacteria</taxon>
        <taxon>Methanobacteriales</taxon>
        <taxon>Methanobacteriaceae</taxon>
        <taxon>Methanobrevibacter</taxon>
    </lineage>
</organism>
<dbReference type="STRING" id="190974.SAMN05216439_1100"/>
<dbReference type="RefSeq" id="WP_143752996.1">
    <property type="nucleotide sequence ID" value="NZ_FOAK01000003.1"/>
</dbReference>
<gene>
    <name evidence="2" type="ORF">SAMN05216439_1100</name>
</gene>
<evidence type="ECO:0000313" key="2">
    <source>
        <dbReference type="EMBL" id="SEK55376.1"/>
    </source>
</evidence>
<name>A0A1H7HYK7_9EURY</name>
<proteinExistence type="predicted"/>
<feature type="transmembrane region" description="Helical" evidence="1">
    <location>
        <begin position="14"/>
        <end position="32"/>
    </location>
</feature>
<dbReference type="Pfam" id="PF19700">
    <property type="entry name" value="DUF6198"/>
    <property type="match status" value="1"/>
</dbReference>
<keyword evidence="1" id="KW-0812">Transmembrane</keyword>
<protein>
    <submittedName>
        <fullName evidence="2">Uncharacterized membrane protein YczE</fullName>
    </submittedName>
</protein>